<evidence type="ECO:0000313" key="2">
    <source>
        <dbReference type="EMBL" id="EDU61305.1"/>
    </source>
</evidence>
<dbReference type="AlphaFoldDB" id="A0AA87CUQ5"/>
<dbReference type="Proteomes" id="UP000004506">
    <property type="component" value="Unassembled WGS sequence"/>
</dbReference>
<keyword evidence="1" id="KW-1133">Transmembrane helix</keyword>
<keyword evidence="1" id="KW-0472">Membrane</keyword>
<feature type="transmembrane region" description="Helical" evidence="1">
    <location>
        <begin position="141"/>
        <end position="159"/>
    </location>
</feature>
<dbReference type="EMBL" id="ABJD02000061">
    <property type="protein sequence ID" value="EDU61305.1"/>
    <property type="molecule type" value="Genomic_DNA"/>
</dbReference>
<feature type="non-terminal residue" evidence="2">
    <location>
        <position position="326"/>
    </location>
</feature>
<proteinExistence type="predicted"/>
<protein>
    <submittedName>
        <fullName evidence="2">Uncharacterized protein</fullName>
    </submittedName>
</protein>
<evidence type="ECO:0000313" key="3">
    <source>
        <dbReference type="Proteomes" id="UP000004506"/>
    </source>
</evidence>
<dbReference type="RefSeq" id="WP_004917038.1">
    <property type="nucleotide sequence ID" value="NZ_DS607658.1"/>
</dbReference>
<feature type="transmembrane region" description="Helical" evidence="1">
    <location>
        <begin position="58"/>
        <end position="79"/>
    </location>
</feature>
<organism evidence="2 3">
    <name type="scientific">Providencia stuartii ATCC 25827</name>
    <dbReference type="NCBI Taxonomy" id="471874"/>
    <lineage>
        <taxon>Bacteria</taxon>
        <taxon>Pseudomonadati</taxon>
        <taxon>Pseudomonadota</taxon>
        <taxon>Gammaproteobacteria</taxon>
        <taxon>Enterobacterales</taxon>
        <taxon>Morganellaceae</taxon>
        <taxon>Providencia</taxon>
    </lineage>
</organism>
<evidence type="ECO:0000256" key="1">
    <source>
        <dbReference type="SAM" id="Phobius"/>
    </source>
</evidence>
<reference evidence="3" key="1">
    <citation type="submission" date="2008-04" db="EMBL/GenBank/DDBJ databases">
        <title>Draft genome sequence of Providencia stuartii (ATCC 25827).</title>
        <authorList>
            <person name="Sudarsanam P."/>
            <person name="Ley R."/>
            <person name="Guruge J."/>
            <person name="Turnbaugh P.J."/>
            <person name="Mahowald M."/>
            <person name="Liep D."/>
            <person name="Gordon J."/>
        </authorList>
    </citation>
    <scope>NUCLEOTIDE SEQUENCE [LARGE SCALE GENOMIC DNA]</scope>
    <source>
        <strain evidence="3">ATCC 25827</strain>
    </source>
</reference>
<name>A0AA87CUQ5_PROST</name>
<gene>
    <name evidence="2" type="ORF">PROSTU_00683</name>
</gene>
<reference evidence="2 3" key="3">
    <citation type="submission" date="2008-05" db="EMBL/GenBank/DDBJ databases">
        <authorList>
            <person name="Fulton L."/>
            <person name="Clifton S."/>
            <person name="Fulton B."/>
            <person name="Xu J."/>
            <person name="Minx P."/>
            <person name="Pepin K.H."/>
            <person name="Johnson M."/>
            <person name="Thiruvilangam P."/>
            <person name="Bhonagiri V."/>
            <person name="Nash W.E."/>
            <person name="Mardis E.R."/>
            <person name="Wilson R.K."/>
        </authorList>
    </citation>
    <scope>NUCLEOTIDE SEQUENCE [LARGE SCALE GENOMIC DNA]</scope>
    <source>
        <strain evidence="2 3">ATCC 25827</strain>
    </source>
</reference>
<keyword evidence="1" id="KW-0812">Transmembrane</keyword>
<comment type="caution">
    <text evidence="2">The sequence shown here is derived from an EMBL/GenBank/DDBJ whole genome shotgun (WGS) entry which is preliminary data.</text>
</comment>
<reference evidence="3" key="2">
    <citation type="submission" date="2008-04" db="EMBL/GenBank/DDBJ databases">
        <title>Draft genome sequence of Providencia stuartii(ATCC 25827).</title>
        <authorList>
            <person name="Sudarsanam P."/>
            <person name="Ley R."/>
            <person name="Guruge J."/>
            <person name="Turnbaugh P.J."/>
            <person name="Mahowald M."/>
            <person name="Liep D."/>
            <person name="Gordon J."/>
        </authorList>
    </citation>
    <scope>NUCLEOTIDE SEQUENCE [LARGE SCALE GENOMIC DNA]</scope>
    <source>
        <strain evidence="3">ATCC 25827</strain>
    </source>
</reference>
<accession>A0AA87CUQ5</accession>
<sequence>MFKFFMGTMFPSKLKTQKITSYPEDYNAKGSLEDSPYVLKINSEQCQIKSTNFNHRKVSSIPLFLVVLAVFIFSAYSFFDGHSSRYRHFIFLTNTYKEKYENSTNTPQGIERYRPFFDKTPNLFDYLISYYSGNFYAGTKYSIYLTILFAFAFGYALYITGKSVFIGPYPILVLDRKRNLLYTWENKKVYVARYEDAGYAAPSNNLFIKLFTFNTDKNRLDTILFQPNASVHSSLFLSEEYENNAFVSFINAYMQKGRDVITDHDFESEPLKFYFGRYEPPVDVDVQSRNPYHLTRKAHHGVATVTSQNHLKMIPPHGGTVLTGSS</sequence>